<dbReference type="OrthoDB" id="9841913at2"/>
<organism evidence="2 3">
    <name type="scientific">Nitrincola tibetensis</name>
    <dbReference type="NCBI Taxonomy" id="2219697"/>
    <lineage>
        <taxon>Bacteria</taxon>
        <taxon>Pseudomonadati</taxon>
        <taxon>Pseudomonadota</taxon>
        <taxon>Gammaproteobacteria</taxon>
        <taxon>Oceanospirillales</taxon>
        <taxon>Oceanospirillaceae</taxon>
        <taxon>Nitrincola</taxon>
    </lineage>
</organism>
<feature type="transmembrane region" description="Helical" evidence="1">
    <location>
        <begin position="370"/>
        <end position="394"/>
    </location>
</feature>
<gene>
    <name evidence="2" type="ORF">DN062_00375</name>
</gene>
<reference evidence="2 3" key="1">
    <citation type="submission" date="2018-06" db="EMBL/GenBank/DDBJ databases">
        <title>Nitrincola tibetense sp. nov., isolated from Lake XuguoCo on Tibetan Plateau.</title>
        <authorList>
            <person name="Xing P."/>
        </authorList>
    </citation>
    <scope>NUCLEOTIDE SEQUENCE [LARGE SCALE GENOMIC DNA]</scope>
    <source>
        <strain evidence="3">xg18</strain>
    </source>
</reference>
<evidence type="ECO:0000256" key="1">
    <source>
        <dbReference type="SAM" id="Phobius"/>
    </source>
</evidence>
<name>A0A364NR37_9GAMM</name>
<keyword evidence="1" id="KW-0472">Membrane</keyword>
<evidence type="ECO:0000313" key="3">
    <source>
        <dbReference type="Proteomes" id="UP000250744"/>
    </source>
</evidence>
<keyword evidence="1" id="KW-1133">Transmembrane helix</keyword>
<dbReference type="RefSeq" id="WP_112156573.1">
    <property type="nucleotide sequence ID" value="NZ_QKRX01000001.1"/>
</dbReference>
<sequence>MTEFSRDRIPGQVCTPCQQFNLFRFSIADGIDCDSVISCSVGGKSTPSLPENYTLRFPNSLAETSGPLVVTVDGKTHRIFEDVGAFGRLKAPEDVRFHMILEPAPAAPALIRPEVQALADRFSNQTKRTRQADQILNTYEQEISCRADGRYDENGMPIAGGDPYIITLEIPMGGLGDGEHDVSELTEEEAAWLRHAIYQTLSDEAIGVMTRETGAAAIGYQQMLREGNNRRFLREMAGSKLTIKRLKNGTRVLAFEGDWHKAMLWHRPHLQYGAAGMSRLQVTSMTVALQGVGPNVSQAVRGLASRGGALGILFVCTMDVAEWLSSDKEGKELDELLVSLGFSLGAVVVATVVGMALTSLLVTLAAAGSIALAPVAIAVAGFLIVAAVGVGIGYSINTYSVKDKALKTFREWSASPTINQPDFQNSDLYKGSQVAP</sequence>
<evidence type="ECO:0000313" key="2">
    <source>
        <dbReference type="EMBL" id="RAU19578.1"/>
    </source>
</evidence>
<protein>
    <submittedName>
        <fullName evidence="2">Uncharacterized protein</fullName>
    </submittedName>
</protein>
<comment type="caution">
    <text evidence="2">The sequence shown here is derived from an EMBL/GenBank/DDBJ whole genome shotgun (WGS) entry which is preliminary data.</text>
</comment>
<dbReference type="EMBL" id="QKRX01000001">
    <property type="protein sequence ID" value="RAU19578.1"/>
    <property type="molecule type" value="Genomic_DNA"/>
</dbReference>
<feature type="transmembrane region" description="Helical" evidence="1">
    <location>
        <begin position="336"/>
        <end position="364"/>
    </location>
</feature>
<dbReference type="Proteomes" id="UP000250744">
    <property type="component" value="Unassembled WGS sequence"/>
</dbReference>
<accession>A0A364NR37</accession>
<keyword evidence="1" id="KW-0812">Transmembrane</keyword>
<keyword evidence="3" id="KW-1185">Reference proteome</keyword>
<dbReference type="AlphaFoldDB" id="A0A364NR37"/>
<proteinExistence type="predicted"/>